<accession>A0A2D1UXE2</accession>
<dbReference type="Pfam" id="PF00147">
    <property type="entry name" value="Fibrinogen_C"/>
    <property type="match status" value="1"/>
</dbReference>
<dbReference type="OrthoDB" id="9990035at2759"/>
<dbReference type="SUPFAM" id="SSF56496">
    <property type="entry name" value="Fibrinogen C-terminal domain-like"/>
    <property type="match status" value="1"/>
</dbReference>
<dbReference type="InterPro" id="IPR002181">
    <property type="entry name" value="Fibrinogen_a/b/g_C_dom"/>
</dbReference>
<evidence type="ECO:0000313" key="3">
    <source>
        <dbReference type="EMBL" id="ATP66479.1"/>
    </source>
</evidence>
<sequence>MRCCSMCAAWLVVTFSLASLANSENVRDDPLLPIWRYLDHFSGDVVKTVRLKMKSYLRATQDNIERQFQTFVSRVKAKTSQVQHNLIHNLFTQRIKLAQVAESLKASLRQLYVEKVKTELDSAVPAVEQKLENVIMTLERQLADTVAPQVPAAAPPQVTSPSQETSTQPHDFTVLDELSNTITAMLDDITDKLSLLNAGVNTTRNALVSMDANSGSSGREKDYESICEELADDADQLIMHTEEFRDIMDYYSSIEDNELPRDCSDHHWYHPEARSGVYTIYPTRNAQMPVRVWCDMDECGDGSDGGWTVLLRRQNTSWGLTNFNRSWAEYAGGFGRAGEGEWWLGLRWLHALTYAQPYQVRFLMRDMVRGRFKAEYLTFRVEDEADNFRLVVDGFSGNVSDAFKAKHAGLPFSTPDRDNDNCNTCSCAANNLGGWWYNVCHWTTLTAPFPTAHDHSKRVMKWLSGSWLVLDDVTMKIRPTSYAKAFSSSSGN</sequence>
<proteinExistence type="evidence at transcript level"/>
<dbReference type="EMBL" id="MF988749">
    <property type="protein sequence ID" value="ATP66479.1"/>
    <property type="molecule type" value="mRNA"/>
</dbReference>
<name>A0A2D1UXE2_PENVA</name>
<organism evidence="3">
    <name type="scientific">Penaeus vannamei</name>
    <name type="common">Whiteleg shrimp</name>
    <name type="synonym">Litopenaeus vannamei</name>
    <dbReference type="NCBI Taxonomy" id="6689"/>
    <lineage>
        <taxon>Eukaryota</taxon>
        <taxon>Metazoa</taxon>
        <taxon>Ecdysozoa</taxon>
        <taxon>Arthropoda</taxon>
        <taxon>Crustacea</taxon>
        <taxon>Multicrustacea</taxon>
        <taxon>Malacostraca</taxon>
        <taxon>Eumalacostraca</taxon>
        <taxon>Eucarida</taxon>
        <taxon>Decapoda</taxon>
        <taxon>Dendrobranchiata</taxon>
        <taxon>Penaeoidea</taxon>
        <taxon>Penaeidae</taxon>
        <taxon>Penaeus</taxon>
    </lineage>
</organism>
<dbReference type="PROSITE" id="PS51406">
    <property type="entry name" value="FIBRINOGEN_C_2"/>
    <property type="match status" value="1"/>
</dbReference>
<dbReference type="CDD" id="cd00087">
    <property type="entry name" value="FReD"/>
    <property type="match status" value="1"/>
</dbReference>
<dbReference type="SMR" id="A0A2D1UXE2"/>
<feature type="chain" id="PRO_5013716201" evidence="1">
    <location>
        <begin position="24"/>
        <end position="492"/>
    </location>
</feature>
<dbReference type="Gene3D" id="3.90.215.10">
    <property type="entry name" value="Gamma Fibrinogen, chain A, domain 1"/>
    <property type="match status" value="1"/>
</dbReference>
<evidence type="ECO:0000256" key="1">
    <source>
        <dbReference type="SAM" id="SignalP"/>
    </source>
</evidence>
<dbReference type="SMART" id="SM00186">
    <property type="entry name" value="FBG"/>
    <property type="match status" value="1"/>
</dbReference>
<dbReference type="InterPro" id="IPR050373">
    <property type="entry name" value="Fibrinogen_C-term_domain"/>
</dbReference>
<feature type="domain" description="Fibrinogen C-terminal" evidence="2">
    <location>
        <begin position="254"/>
        <end position="481"/>
    </location>
</feature>
<dbReference type="NCBIfam" id="NF040941">
    <property type="entry name" value="GGGWT_bact"/>
    <property type="match status" value="1"/>
</dbReference>
<reference evidence="3" key="1">
    <citation type="submission" date="2017-09" db="EMBL/GenBank/DDBJ databases">
        <authorList>
            <person name="Ehlers B."/>
            <person name="Leendertz F.H."/>
        </authorList>
    </citation>
    <scope>NUCLEOTIDE SEQUENCE</scope>
    <source>
        <strain evidence="3">KG-1</strain>
    </source>
</reference>
<dbReference type="InterPro" id="IPR036056">
    <property type="entry name" value="Fibrinogen-like_C"/>
</dbReference>
<dbReference type="AlphaFoldDB" id="A0A2D1UXE2"/>
<dbReference type="GO" id="GO:0005615">
    <property type="term" value="C:extracellular space"/>
    <property type="evidence" value="ECO:0007669"/>
    <property type="project" value="TreeGrafter"/>
</dbReference>
<dbReference type="Gene3D" id="1.20.5.1230">
    <property type="entry name" value="Apolipoprotein A-I"/>
    <property type="match status" value="1"/>
</dbReference>
<protein>
    <submittedName>
        <fullName evidence="3">Fibrinogen</fullName>
    </submittedName>
</protein>
<feature type="signal peptide" evidence="1">
    <location>
        <begin position="1"/>
        <end position="23"/>
    </location>
</feature>
<dbReference type="InterPro" id="IPR014716">
    <property type="entry name" value="Fibrinogen_a/b/g_C_1"/>
</dbReference>
<dbReference type="PANTHER" id="PTHR19143">
    <property type="entry name" value="FIBRINOGEN/TENASCIN/ANGIOPOEITIN"/>
    <property type="match status" value="1"/>
</dbReference>
<keyword evidence="1" id="KW-0732">Signal</keyword>
<evidence type="ECO:0000259" key="2">
    <source>
        <dbReference type="PROSITE" id="PS51406"/>
    </source>
</evidence>